<organism evidence="1 2">
    <name type="scientific">Streptosporangium album</name>
    <dbReference type="NCBI Taxonomy" id="47479"/>
    <lineage>
        <taxon>Bacteria</taxon>
        <taxon>Bacillati</taxon>
        <taxon>Actinomycetota</taxon>
        <taxon>Actinomycetes</taxon>
        <taxon>Streptosporangiales</taxon>
        <taxon>Streptosporangiaceae</taxon>
        <taxon>Streptosporangium</taxon>
    </lineage>
</organism>
<gene>
    <name evidence="1" type="ORF">FHR32_002185</name>
</gene>
<evidence type="ECO:0000313" key="2">
    <source>
        <dbReference type="Proteomes" id="UP000534286"/>
    </source>
</evidence>
<dbReference type="Proteomes" id="UP000534286">
    <property type="component" value="Unassembled WGS sequence"/>
</dbReference>
<protein>
    <submittedName>
        <fullName evidence="1">Site-specific recombinase XerD</fullName>
    </submittedName>
</protein>
<dbReference type="AlphaFoldDB" id="A0A7W7RTE3"/>
<reference evidence="1 2" key="1">
    <citation type="submission" date="2020-08" db="EMBL/GenBank/DDBJ databases">
        <title>Sequencing the genomes of 1000 actinobacteria strains.</title>
        <authorList>
            <person name="Klenk H.-P."/>
        </authorList>
    </citation>
    <scope>NUCLEOTIDE SEQUENCE [LARGE SCALE GENOMIC DNA]</scope>
    <source>
        <strain evidence="1 2">DSM 43023</strain>
    </source>
</reference>
<name>A0A7W7RTE3_9ACTN</name>
<comment type="caution">
    <text evidence="1">The sequence shown here is derived from an EMBL/GenBank/DDBJ whole genome shotgun (WGS) entry which is preliminary data.</text>
</comment>
<sequence>MFMALSGHENIRSLAIYTNVSAEAVDAALAEHDPARRHR</sequence>
<keyword evidence="2" id="KW-1185">Reference proteome</keyword>
<accession>A0A7W7RTE3</accession>
<evidence type="ECO:0000313" key="1">
    <source>
        <dbReference type="EMBL" id="MBB4937880.1"/>
    </source>
</evidence>
<proteinExistence type="predicted"/>
<dbReference type="EMBL" id="JACHJU010000001">
    <property type="protein sequence ID" value="MBB4937880.1"/>
    <property type="molecule type" value="Genomic_DNA"/>
</dbReference>